<sequence>MSWRSMERAGTEKLLYIQHKGLITQVTASKARQSRLKALDILQCRDRPELLAAYQEGFAKPDIHFNSVEGMNFRMAQDRGTGFKEITSPTSQLINGFVTRHAHT</sequence>
<name>A0A8X6VX82_TRICX</name>
<proteinExistence type="predicted"/>
<evidence type="ECO:0000313" key="2">
    <source>
        <dbReference type="Proteomes" id="UP000887159"/>
    </source>
</evidence>
<organism evidence="1 2">
    <name type="scientific">Trichonephila clavipes</name>
    <name type="common">Golden silk orbweaver</name>
    <name type="synonym">Nephila clavipes</name>
    <dbReference type="NCBI Taxonomy" id="2585209"/>
    <lineage>
        <taxon>Eukaryota</taxon>
        <taxon>Metazoa</taxon>
        <taxon>Ecdysozoa</taxon>
        <taxon>Arthropoda</taxon>
        <taxon>Chelicerata</taxon>
        <taxon>Arachnida</taxon>
        <taxon>Araneae</taxon>
        <taxon>Araneomorphae</taxon>
        <taxon>Entelegynae</taxon>
        <taxon>Araneoidea</taxon>
        <taxon>Nephilidae</taxon>
        <taxon>Trichonephila</taxon>
    </lineage>
</organism>
<gene>
    <name evidence="1" type="ORF">TNCV_1010941</name>
</gene>
<protein>
    <submittedName>
        <fullName evidence="1">Uncharacterized protein</fullName>
    </submittedName>
</protein>
<evidence type="ECO:0000313" key="1">
    <source>
        <dbReference type="EMBL" id="GFY24041.1"/>
    </source>
</evidence>
<keyword evidence="2" id="KW-1185">Reference proteome</keyword>
<accession>A0A8X6VX82</accession>
<dbReference type="EMBL" id="BMAU01021369">
    <property type="protein sequence ID" value="GFY24041.1"/>
    <property type="molecule type" value="Genomic_DNA"/>
</dbReference>
<reference evidence="1" key="1">
    <citation type="submission" date="2020-08" db="EMBL/GenBank/DDBJ databases">
        <title>Multicomponent nature underlies the extraordinary mechanical properties of spider dragline silk.</title>
        <authorList>
            <person name="Kono N."/>
            <person name="Nakamura H."/>
            <person name="Mori M."/>
            <person name="Yoshida Y."/>
            <person name="Ohtoshi R."/>
            <person name="Malay A.D."/>
            <person name="Moran D.A.P."/>
            <person name="Tomita M."/>
            <person name="Numata K."/>
            <person name="Arakawa K."/>
        </authorList>
    </citation>
    <scope>NUCLEOTIDE SEQUENCE</scope>
</reference>
<dbReference type="AlphaFoldDB" id="A0A8X6VX82"/>
<dbReference type="Proteomes" id="UP000887159">
    <property type="component" value="Unassembled WGS sequence"/>
</dbReference>
<comment type="caution">
    <text evidence="1">The sequence shown here is derived from an EMBL/GenBank/DDBJ whole genome shotgun (WGS) entry which is preliminary data.</text>
</comment>